<name>A0A7J9G4G9_9ROSI</name>
<sequence length="85" mass="9784">MMGRLQSHGTHQAISCLQLTLLLVGIHCQPFFLYFKIFLARTPGIDGKEFFRQARSQLSYEQFSAFLANIKELNAQKQTREVMSC</sequence>
<dbReference type="InterPro" id="IPR058936">
    <property type="entry name" value="At4g15545-like"/>
</dbReference>
<evidence type="ECO:0000259" key="1">
    <source>
        <dbReference type="Pfam" id="PF25972"/>
    </source>
</evidence>
<protein>
    <recommendedName>
        <fullName evidence="1">At4g15545-like C-terminal domain-containing protein</fullName>
    </recommendedName>
</protein>
<evidence type="ECO:0000313" key="3">
    <source>
        <dbReference type="Proteomes" id="UP000593560"/>
    </source>
</evidence>
<accession>A0A7J9G4G9</accession>
<reference evidence="2 3" key="1">
    <citation type="journal article" date="2019" name="Genome Biol. Evol.">
        <title>Insights into the evolution of the New World diploid cottons (Gossypium, subgenus Houzingenia) based on genome sequencing.</title>
        <authorList>
            <person name="Grover C.E."/>
            <person name="Arick M.A. 2nd"/>
            <person name="Thrash A."/>
            <person name="Conover J.L."/>
            <person name="Sanders W.S."/>
            <person name="Peterson D.G."/>
            <person name="Frelichowski J.E."/>
            <person name="Scheffler J.A."/>
            <person name="Scheffler B.E."/>
            <person name="Wendel J.F."/>
        </authorList>
    </citation>
    <scope>NUCLEOTIDE SEQUENCE [LARGE SCALE GENOMIC DNA]</scope>
    <source>
        <strain evidence="2">0</strain>
        <tissue evidence="2">Leaf</tissue>
    </source>
</reference>
<dbReference type="Proteomes" id="UP000593560">
    <property type="component" value="Unassembled WGS sequence"/>
</dbReference>
<feature type="domain" description="At4g15545-like C-terminal" evidence="1">
    <location>
        <begin position="45"/>
        <end position="81"/>
    </location>
</feature>
<dbReference type="EMBL" id="JABFAD010000002">
    <property type="protein sequence ID" value="MBA0792351.1"/>
    <property type="molecule type" value="Genomic_DNA"/>
</dbReference>
<evidence type="ECO:0000313" key="2">
    <source>
        <dbReference type="EMBL" id="MBA0792351.1"/>
    </source>
</evidence>
<dbReference type="Pfam" id="PF25972">
    <property type="entry name" value="At4g15545_C"/>
    <property type="match status" value="1"/>
</dbReference>
<gene>
    <name evidence="2" type="ORF">Gohar_016858</name>
</gene>
<dbReference type="PANTHER" id="PTHR47383">
    <property type="entry name" value="OS03G0659800 PROTEIN"/>
    <property type="match status" value="1"/>
</dbReference>
<proteinExistence type="predicted"/>
<dbReference type="OrthoDB" id="965368at2759"/>
<keyword evidence="3" id="KW-1185">Reference proteome</keyword>
<dbReference type="InterPro" id="IPR058935">
    <property type="entry name" value="At4g15545-like_C"/>
</dbReference>
<organism evidence="2 3">
    <name type="scientific">Gossypium harknessii</name>
    <dbReference type="NCBI Taxonomy" id="34285"/>
    <lineage>
        <taxon>Eukaryota</taxon>
        <taxon>Viridiplantae</taxon>
        <taxon>Streptophyta</taxon>
        <taxon>Embryophyta</taxon>
        <taxon>Tracheophyta</taxon>
        <taxon>Spermatophyta</taxon>
        <taxon>Magnoliopsida</taxon>
        <taxon>eudicotyledons</taxon>
        <taxon>Gunneridae</taxon>
        <taxon>Pentapetalae</taxon>
        <taxon>rosids</taxon>
        <taxon>malvids</taxon>
        <taxon>Malvales</taxon>
        <taxon>Malvaceae</taxon>
        <taxon>Malvoideae</taxon>
        <taxon>Gossypium</taxon>
    </lineage>
</organism>
<comment type="caution">
    <text evidence="2">The sequence shown here is derived from an EMBL/GenBank/DDBJ whole genome shotgun (WGS) entry which is preliminary data.</text>
</comment>
<dbReference type="AlphaFoldDB" id="A0A7J9G4G9"/>
<dbReference type="PANTHER" id="PTHR47383:SF8">
    <property type="entry name" value="OS01G0768300 PROTEIN"/>
    <property type="match status" value="1"/>
</dbReference>